<dbReference type="HOGENOM" id="CLU_1615406_0_0_4"/>
<feature type="compositionally biased region" description="Basic residues" evidence="1">
    <location>
        <begin position="132"/>
        <end position="141"/>
    </location>
</feature>
<proteinExistence type="predicted"/>
<accession>C7RVK4</accession>
<reference evidence="2" key="2">
    <citation type="submission" date="2009-09" db="EMBL/GenBank/DDBJ databases">
        <title>Complete sequence of chromosome of Candidatus Accumulibacter phosphatis clade IIA str. UW-1.</title>
        <authorList>
            <consortium name="US DOE Joint Genome Institute"/>
            <person name="Martin H.G."/>
            <person name="Ivanova N."/>
            <person name="Kunin V."/>
            <person name="Warnecke F."/>
            <person name="Barry K."/>
            <person name="He S."/>
            <person name="Salamov A."/>
            <person name="Szeto E."/>
            <person name="Dalin E."/>
            <person name="Pangilinan J.L."/>
            <person name="Lapidus A."/>
            <person name="Lowry S."/>
            <person name="Kyrpides N.C."/>
            <person name="McMahon K.D."/>
            <person name="Hugenholtz P."/>
        </authorList>
    </citation>
    <scope>NUCLEOTIDE SEQUENCE [LARGE SCALE GENOMIC DNA]</scope>
    <source>
        <strain evidence="2">UW-1</strain>
    </source>
</reference>
<dbReference type="EMBL" id="CP001715">
    <property type="protein sequence ID" value="ACV36477.1"/>
    <property type="molecule type" value="Genomic_DNA"/>
</dbReference>
<sequence>MAVQLAAAGGGVLRGADDASGALILQQVDQVAGWFNLNRFTGIYNTAPANHVFDGSFLNSPKSIDPTNGVGTTSYAEVPHGPQPNGVFLATAVFGFDSEPQPFFGPSPDLASETFAGFRRPHCARSVAAVERRRRTNRRTQSRASQEKGAHHAVVSAPARRHAG</sequence>
<protein>
    <submittedName>
        <fullName evidence="2">Uncharacterized protein</fullName>
    </submittedName>
</protein>
<evidence type="ECO:0000313" key="2">
    <source>
        <dbReference type="EMBL" id="ACV36477.1"/>
    </source>
</evidence>
<dbReference type="AlphaFoldDB" id="C7RVK4"/>
<dbReference type="KEGG" id="app:CAP2UW1_3207"/>
<name>C7RVK4_ACCRE</name>
<feature type="region of interest" description="Disordered" evidence="1">
    <location>
        <begin position="126"/>
        <end position="164"/>
    </location>
</feature>
<reference evidence="2" key="1">
    <citation type="submission" date="2009-08" db="EMBL/GenBank/DDBJ databases">
        <authorList>
            <consortium name="US DOE Joint Genome Institute"/>
            <person name="Lucas S."/>
            <person name="Copeland A."/>
            <person name="Lapidus A."/>
            <person name="Glavina del Rio T."/>
            <person name="Dalin E."/>
            <person name="Tice H."/>
            <person name="Bruce D."/>
            <person name="Barry K."/>
            <person name="Pitluck S."/>
            <person name="Lowry S."/>
            <person name="Larimer F."/>
            <person name="Land M."/>
            <person name="Hauser L."/>
            <person name="Kyrpides N."/>
            <person name="Ivanova N."/>
            <person name="McMahon K.D."/>
            <person name="Hugenholtz P."/>
        </authorList>
    </citation>
    <scope>NUCLEOTIDE SEQUENCE</scope>
    <source>
        <strain evidence="2">UW-1</strain>
    </source>
</reference>
<dbReference type="STRING" id="522306.CAP2UW1_3207"/>
<organism evidence="2">
    <name type="scientific">Accumulibacter regalis</name>
    <dbReference type="NCBI Taxonomy" id="522306"/>
    <lineage>
        <taxon>Bacteria</taxon>
        <taxon>Pseudomonadati</taxon>
        <taxon>Pseudomonadota</taxon>
        <taxon>Betaproteobacteria</taxon>
        <taxon>Candidatus Accumulibacter</taxon>
    </lineage>
</organism>
<evidence type="ECO:0000256" key="1">
    <source>
        <dbReference type="SAM" id="MobiDB-lite"/>
    </source>
</evidence>
<gene>
    <name evidence="2" type="ordered locus">CAP2UW1_3207</name>
</gene>